<dbReference type="Proteomes" id="UP001371456">
    <property type="component" value="Unassembled WGS sequence"/>
</dbReference>
<gene>
    <name evidence="1" type="ORF">RDI58_014845</name>
</gene>
<dbReference type="AlphaFoldDB" id="A0AAN8TEE1"/>
<reference evidence="1 2" key="1">
    <citation type="submission" date="2024-02" db="EMBL/GenBank/DDBJ databases">
        <title>de novo genome assembly of Solanum bulbocastanum strain 11H21.</title>
        <authorList>
            <person name="Hosaka A.J."/>
        </authorList>
    </citation>
    <scope>NUCLEOTIDE SEQUENCE [LARGE SCALE GENOMIC DNA]</scope>
    <source>
        <tissue evidence="1">Young leaves</tissue>
    </source>
</reference>
<proteinExistence type="predicted"/>
<comment type="caution">
    <text evidence="1">The sequence shown here is derived from an EMBL/GenBank/DDBJ whole genome shotgun (WGS) entry which is preliminary data.</text>
</comment>
<accession>A0AAN8TEE1</accession>
<protein>
    <submittedName>
        <fullName evidence="1">Uncharacterized protein</fullName>
    </submittedName>
</protein>
<dbReference type="EMBL" id="JBANQN010000006">
    <property type="protein sequence ID" value="KAK6786320.1"/>
    <property type="molecule type" value="Genomic_DNA"/>
</dbReference>
<organism evidence="1 2">
    <name type="scientific">Solanum bulbocastanum</name>
    <name type="common">Wild potato</name>
    <dbReference type="NCBI Taxonomy" id="147425"/>
    <lineage>
        <taxon>Eukaryota</taxon>
        <taxon>Viridiplantae</taxon>
        <taxon>Streptophyta</taxon>
        <taxon>Embryophyta</taxon>
        <taxon>Tracheophyta</taxon>
        <taxon>Spermatophyta</taxon>
        <taxon>Magnoliopsida</taxon>
        <taxon>eudicotyledons</taxon>
        <taxon>Gunneridae</taxon>
        <taxon>Pentapetalae</taxon>
        <taxon>asterids</taxon>
        <taxon>lamiids</taxon>
        <taxon>Solanales</taxon>
        <taxon>Solanaceae</taxon>
        <taxon>Solanoideae</taxon>
        <taxon>Solaneae</taxon>
        <taxon>Solanum</taxon>
    </lineage>
</organism>
<keyword evidence="2" id="KW-1185">Reference proteome</keyword>
<evidence type="ECO:0000313" key="2">
    <source>
        <dbReference type="Proteomes" id="UP001371456"/>
    </source>
</evidence>
<name>A0AAN8TEE1_SOLBU</name>
<evidence type="ECO:0000313" key="1">
    <source>
        <dbReference type="EMBL" id="KAK6786320.1"/>
    </source>
</evidence>
<sequence>MRDRYGSRGRPLSLVEAQGDALPDDSSVSLVLEEVRKKRSLVIVVPPPKTGEQGMREEVQLLTKMVSINEQ</sequence>